<keyword evidence="1" id="KW-0805">Transcription regulation</keyword>
<evidence type="ECO:0000256" key="1">
    <source>
        <dbReference type="ARBA" id="ARBA00023015"/>
    </source>
</evidence>
<keyword evidence="2" id="KW-0238">DNA-binding</keyword>
<accession>A0A381E1V1</accession>
<dbReference type="SMART" id="SM00344">
    <property type="entry name" value="HTH_ASNC"/>
    <property type="match status" value="1"/>
</dbReference>
<organism evidence="5 6">
    <name type="scientific">Cardiobacterium valvarum</name>
    <dbReference type="NCBI Taxonomy" id="194702"/>
    <lineage>
        <taxon>Bacteria</taxon>
        <taxon>Pseudomonadati</taxon>
        <taxon>Pseudomonadota</taxon>
        <taxon>Gammaproteobacteria</taxon>
        <taxon>Cardiobacteriales</taxon>
        <taxon>Cardiobacteriaceae</taxon>
        <taxon>Cardiobacterium</taxon>
    </lineage>
</organism>
<feature type="domain" description="HTH asnC-type" evidence="4">
    <location>
        <begin position="3"/>
        <end position="64"/>
    </location>
</feature>
<evidence type="ECO:0000256" key="2">
    <source>
        <dbReference type="ARBA" id="ARBA00023125"/>
    </source>
</evidence>
<dbReference type="PROSITE" id="PS00519">
    <property type="entry name" value="HTH_ASNC_1"/>
    <property type="match status" value="1"/>
</dbReference>
<protein>
    <submittedName>
        <fullName evidence="5">Leucine-responsive regulatory protein</fullName>
    </submittedName>
</protein>
<sequence>MKLDAFDKKILQYLQEDNRIAQRDLAEKVNLSASAINRRIAAMEKEGVIKGSVVVVDAAKIGRPITVIAEVALANERLDLLREAKRCFSECLQVQQVYYVTGEFDFLLIFVVRDMAEYEALTQELFFASDNLKHFRTLVAMQQVKQGLSVLAD</sequence>
<dbReference type="OrthoDB" id="8590699at2"/>
<name>A0A381E1V1_9GAMM</name>
<evidence type="ECO:0000313" key="5">
    <source>
        <dbReference type="EMBL" id="SUX19803.1"/>
    </source>
</evidence>
<dbReference type="SUPFAM" id="SSF54909">
    <property type="entry name" value="Dimeric alpha+beta barrel"/>
    <property type="match status" value="1"/>
</dbReference>
<evidence type="ECO:0000259" key="4">
    <source>
        <dbReference type="PROSITE" id="PS50956"/>
    </source>
</evidence>
<dbReference type="PANTHER" id="PTHR30154">
    <property type="entry name" value="LEUCINE-RESPONSIVE REGULATORY PROTEIN"/>
    <property type="match status" value="1"/>
</dbReference>
<dbReference type="Proteomes" id="UP000254572">
    <property type="component" value="Unassembled WGS sequence"/>
</dbReference>
<dbReference type="InterPro" id="IPR000485">
    <property type="entry name" value="AsnC-type_HTH_dom"/>
</dbReference>
<evidence type="ECO:0000256" key="3">
    <source>
        <dbReference type="ARBA" id="ARBA00023163"/>
    </source>
</evidence>
<dbReference type="Gene3D" id="1.10.10.10">
    <property type="entry name" value="Winged helix-like DNA-binding domain superfamily/Winged helix DNA-binding domain"/>
    <property type="match status" value="1"/>
</dbReference>
<dbReference type="Pfam" id="PF01037">
    <property type="entry name" value="AsnC_trans_reg"/>
    <property type="match status" value="1"/>
</dbReference>
<dbReference type="PANTHER" id="PTHR30154:SF34">
    <property type="entry name" value="TRANSCRIPTIONAL REGULATOR AZLB"/>
    <property type="match status" value="1"/>
</dbReference>
<dbReference type="Pfam" id="PF13412">
    <property type="entry name" value="HTH_24"/>
    <property type="match status" value="1"/>
</dbReference>
<evidence type="ECO:0000313" key="6">
    <source>
        <dbReference type="Proteomes" id="UP000254572"/>
    </source>
</evidence>
<dbReference type="PRINTS" id="PR00033">
    <property type="entry name" value="HTHASNC"/>
</dbReference>
<dbReference type="GO" id="GO:0043200">
    <property type="term" value="P:response to amino acid"/>
    <property type="evidence" value="ECO:0007669"/>
    <property type="project" value="TreeGrafter"/>
</dbReference>
<dbReference type="InterPro" id="IPR019887">
    <property type="entry name" value="Tscrpt_reg_AsnC/Lrp_C"/>
</dbReference>
<dbReference type="SUPFAM" id="SSF46785">
    <property type="entry name" value="Winged helix' DNA-binding domain"/>
    <property type="match status" value="1"/>
</dbReference>
<dbReference type="InterPro" id="IPR011008">
    <property type="entry name" value="Dimeric_a/b-barrel"/>
</dbReference>
<dbReference type="InterPro" id="IPR019885">
    <property type="entry name" value="Tscrpt_reg_HTH_AsnC-type_CS"/>
</dbReference>
<dbReference type="GO" id="GO:0005829">
    <property type="term" value="C:cytosol"/>
    <property type="evidence" value="ECO:0007669"/>
    <property type="project" value="TreeGrafter"/>
</dbReference>
<dbReference type="PROSITE" id="PS50956">
    <property type="entry name" value="HTH_ASNC_2"/>
    <property type="match status" value="1"/>
</dbReference>
<dbReference type="InterPro" id="IPR019888">
    <property type="entry name" value="Tscrpt_reg_AsnC-like"/>
</dbReference>
<dbReference type="EMBL" id="UFUW01000001">
    <property type="protein sequence ID" value="SUX19803.1"/>
    <property type="molecule type" value="Genomic_DNA"/>
</dbReference>
<dbReference type="InterPro" id="IPR036388">
    <property type="entry name" value="WH-like_DNA-bd_sf"/>
</dbReference>
<dbReference type="InterPro" id="IPR036390">
    <property type="entry name" value="WH_DNA-bd_sf"/>
</dbReference>
<dbReference type="Gene3D" id="3.30.70.920">
    <property type="match status" value="1"/>
</dbReference>
<dbReference type="GO" id="GO:0043565">
    <property type="term" value="F:sequence-specific DNA binding"/>
    <property type="evidence" value="ECO:0007669"/>
    <property type="project" value="InterPro"/>
</dbReference>
<dbReference type="RefSeq" id="WP_115610865.1">
    <property type="nucleotide sequence ID" value="NZ_JBHLZC010000001.1"/>
</dbReference>
<gene>
    <name evidence="5" type="primary">lrp_2</name>
    <name evidence="5" type="ORF">NCTC13294_00601</name>
</gene>
<keyword evidence="6" id="KW-1185">Reference proteome</keyword>
<reference evidence="5 6" key="1">
    <citation type="submission" date="2018-06" db="EMBL/GenBank/DDBJ databases">
        <authorList>
            <consortium name="Pathogen Informatics"/>
            <person name="Doyle S."/>
        </authorList>
    </citation>
    <scope>NUCLEOTIDE SEQUENCE [LARGE SCALE GENOMIC DNA]</scope>
    <source>
        <strain evidence="5 6">NCTC13294</strain>
    </source>
</reference>
<proteinExistence type="predicted"/>
<keyword evidence="3" id="KW-0804">Transcription</keyword>
<dbReference type="AlphaFoldDB" id="A0A381E1V1"/>